<dbReference type="EMBL" id="CP042433">
    <property type="protein sequence ID" value="QEC58348.1"/>
    <property type="molecule type" value="Genomic_DNA"/>
</dbReference>
<dbReference type="SUPFAM" id="SSF55729">
    <property type="entry name" value="Acyl-CoA N-acyltransferases (Nat)"/>
    <property type="match status" value="1"/>
</dbReference>
<dbReference type="AlphaFoldDB" id="A0A5B8UP38"/>
<evidence type="ECO:0000256" key="2">
    <source>
        <dbReference type="ARBA" id="ARBA00023315"/>
    </source>
</evidence>
<gene>
    <name evidence="4" type="ORF">FSB75_21385</name>
</gene>
<feature type="domain" description="N-acetyltransferase" evidence="3">
    <location>
        <begin position="4"/>
        <end position="163"/>
    </location>
</feature>
<dbReference type="OrthoDB" id="5419426at2"/>
<sequence length="169" mass="18969">MEEITVRRIEEKDNAAIARIIRKTLEEFGANHPGTVYYDDTTDALYGVFSETPRSVYFVAEQKGQVVGGGGIFPSPGLPYDTCELVKMYLLPQVRGLGLGKKFIQQCIAFAKEAGYKNIYIETMPELQQAMKTYEKFGFEYLKAPMGNTGHTGCSLWMLLRLRQSTSTS</sequence>
<dbReference type="InterPro" id="IPR050832">
    <property type="entry name" value="Bact_Acetyltransf"/>
</dbReference>
<dbReference type="PROSITE" id="PS51186">
    <property type="entry name" value="GNAT"/>
    <property type="match status" value="1"/>
</dbReference>
<keyword evidence="5" id="KW-1185">Reference proteome</keyword>
<keyword evidence="1 4" id="KW-0808">Transferase</keyword>
<evidence type="ECO:0000313" key="5">
    <source>
        <dbReference type="Proteomes" id="UP000321204"/>
    </source>
</evidence>
<dbReference type="Proteomes" id="UP000321204">
    <property type="component" value="Chromosome"/>
</dbReference>
<dbReference type="InterPro" id="IPR000182">
    <property type="entry name" value="GNAT_dom"/>
</dbReference>
<dbReference type="InterPro" id="IPR016181">
    <property type="entry name" value="Acyl_CoA_acyltransferase"/>
</dbReference>
<dbReference type="Pfam" id="PF00583">
    <property type="entry name" value="Acetyltransf_1"/>
    <property type="match status" value="1"/>
</dbReference>
<protein>
    <submittedName>
        <fullName evidence="4">GNAT family N-acetyltransferase</fullName>
    </submittedName>
</protein>
<reference evidence="4 5" key="1">
    <citation type="journal article" date="2015" name="Int. J. Syst. Evol. Microbiol.">
        <title>Flavisolibacter ginsenosidimutans sp. nov., with ginsenoside-converting activity isolated from soil used for cultivating ginseng.</title>
        <authorList>
            <person name="Zhao Y."/>
            <person name="Liu Q."/>
            <person name="Kang M.S."/>
            <person name="Jin F."/>
            <person name="Yu H."/>
            <person name="Im W.T."/>
        </authorList>
    </citation>
    <scope>NUCLEOTIDE SEQUENCE [LARGE SCALE GENOMIC DNA]</scope>
    <source>
        <strain evidence="4 5">Gsoil 636</strain>
    </source>
</reference>
<evidence type="ECO:0000313" key="4">
    <source>
        <dbReference type="EMBL" id="QEC58348.1"/>
    </source>
</evidence>
<keyword evidence="2" id="KW-0012">Acyltransferase</keyword>
<name>A0A5B8UP38_9BACT</name>
<evidence type="ECO:0000256" key="1">
    <source>
        <dbReference type="ARBA" id="ARBA00022679"/>
    </source>
</evidence>
<accession>A0A5B8UP38</accession>
<proteinExistence type="predicted"/>
<evidence type="ECO:0000259" key="3">
    <source>
        <dbReference type="PROSITE" id="PS51186"/>
    </source>
</evidence>
<dbReference type="PANTHER" id="PTHR43877">
    <property type="entry name" value="AMINOALKYLPHOSPHONATE N-ACETYLTRANSFERASE-RELATED-RELATED"/>
    <property type="match status" value="1"/>
</dbReference>
<dbReference type="CDD" id="cd04301">
    <property type="entry name" value="NAT_SF"/>
    <property type="match status" value="1"/>
</dbReference>
<organism evidence="4 5">
    <name type="scientific">Flavisolibacter ginsenosidimutans</name>
    <dbReference type="NCBI Taxonomy" id="661481"/>
    <lineage>
        <taxon>Bacteria</taxon>
        <taxon>Pseudomonadati</taxon>
        <taxon>Bacteroidota</taxon>
        <taxon>Chitinophagia</taxon>
        <taxon>Chitinophagales</taxon>
        <taxon>Chitinophagaceae</taxon>
        <taxon>Flavisolibacter</taxon>
    </lineage>
</organism>
<dbReference type="GO" id="GO:0016747">
    <property type="term" value="F:acyltransferase activity, transferring groups other than amino-acyl groups"/>
    <property type="evidence" value="ECO:0007669"/>
    <property type="project" value="InterPro"/>
</dbReference>
<dbReference type="KEGG" id="fgg:FSB75_21385"/>
<dbReference type="Gene3D" id="3.40.630.30">
    <property type="match status" value="1"/>
</dbReference>
<dbReference type="RefSeq" id="WP_146791614.1">
    <property type="nucleotide sequence ID" value="NZ_BAABIO010000003.1"/>
</dbReference>